<keyword evidence="2" id="KW-1185">Reference proteome</keyword>
<accession>A0A392M6D3</accession>
<proteinExistence type="predicted"/>
<dbReference type="AlphaFoldDB" id="A0A392M6D3"/>
<protein>
    <submittedName>
        <fullName evidence="1">Uncharacterized protein</fullName>
    </submittedName>
</protein>
<gene>
    <name evidence="1" type="ORF">A2U01_0003816</name>
</gene>
<evidence type="ECO:0000313" key="2">
    <source>
        <dbReference type="Proteomes" id="UP000265520"/>
    </source>
</evidence>
<dbReference type="Proteomes" id="UP000265520">
    <property type="component" value="Unassembled WGS sequence"/>
</dbReference>
<dbReference type="EMBL" id="LXQA010004504">
    <property type="protein sequence ID" value="MCH83002.1"/>
    <property type="molecule type" value="Genomic_DNA"/>
</dbReference>
<sequence length="130" mass="14730">MNCWTTLKGNYIGKVQLTSCYEILLDGCHFTQLPLIPISPSFTSYGSALTFAQSSIRENNSYSNISRSLYCSQNPTSTSDIKDLRCYLFLALHWHWHCALTTQPPWSTSVLNRNTLPIIYDTELIGLSTQ</sequence>
<evidence type="ECO:0000313" key="1">
    <source>
        <dbReference type="EMBL" id="MCH83002.1"/>
    </source>
</evidence>
<name>A0A392M6D3_9FABA</name>
<organism evidence="1 2">
    <name type="scientific">Trifolium medium</name>
    <dbReference type="NCBI Taxonomy" id="97028"/>
    <lineage>
        <taxon>Eukaryota</taxon>
        <taxon>Viridiplantae</taxon>
        <taxon>Streptophyta</taxon>
        <taxon>Embryophyta</taxon>
        <taxon>Tracheophyta</taxon>
        <taxon>Spermatophyta</taxon>
        <taxon>Magnoliopsida</taxon>
        <taxon>eudicotyledons</taxon>
        <taxon>Gunneridae</taxon>
        <taxon>Pentapetalae</taxon>
        <taxon>rosids</taxon>
        <taxon>fabids</taxon>
        <taxon>Fabales</taxon>
        <taxon>Fabaceae</taxon>
        <taxon>Papilionoideae</taxon>
        <taxon>50 kb inversion clade</taxon>
        <taxon>NPAAA clade</taxon>
        <taxon>Hologalegina</taxon>
        <taxon>IRL clade</taxon>
        <taxon>Trifolieae</taxon>
        <taxon>Trifolium</taxon>
    </lineage>
</organism>
<reference evidence="1 2" key="1">
    <citation type="journal article" date="2018" name="Front. Plant Sci.">
        <title>Red Clover (Trifolium pratense) and Zigzag Clover (T. medium) - A Picture of Genomic Similarities and Differences.</title>
        <authorList>
            <person name="Dluhosova J."/>
            <person name="Istvanek J."/>
            <person name="Nedelnik J."/>
            <person name="Repkova J."/>
        </authorList>
    </citation>
    <scope>NUCLEOTIDE SEQUENCE [LARGE SCALE GENOMIC DNA]</scope>
    <source>
        <strain evidence="2">cv. 10/8</strain>
        <tissue evidence="1">Leaf</tissue>
    </source>
</reference>
<comment type="caution">
    <text evidence="1">The sequence shown here is derived from an EMBL/GenBank/DDBJ whole genome shotgun (WGS) entry which is preliminary data.</text>
</comment>